<proteinExistence type="predicted"/>
<evidence type="ECO:0000313" key="3">
    <source>
        <dbReference type="EMBL" id="BCO36314.1"/>
    </source>
</evidence>
<gene>
    <name evidence="3" type="ORF">MHEC_27470</name>
</gene>
<dbReference type="PANTHER" id="PTHR33055:SF3">
    <property type="entry name" value="PUTATIVE TRANSPOSASE FOR IS117-RELATED"/>
    <property type="match status" value="1"/>
</dbReference>
<evidence type="ECO:0000259" key="1">
    <source>
        <dbReference type="Pfam" id="PF01548"/>
    </source>
</evidence>
<dbReference type="Pfam" id="PF01548">
    <property type="entry name" value="DEDD_Tnp_IS110"/>
    <property type="match status" value="1"/>
</dbReference>
<feature type="domain" description="Transposase IS116/IS110/IS902 C-terminal" evidence="2">
    <location>
        <begin position="277"/>
        <end position="350"/>
    </location>
</feature>
<dbReference type="NCBIfam" id="NF033542">
    <property type="entry name" value="transpos_IS110"/>
    <property type="match status" value="1"/>
</dbReference>
<dbReference type="Pfam" id="PF02371">
    <property type="entry name" value="Transposase_20"/>
    <property type="match status" value="1"/>
</dbReference>
<dbReference type="InterPro" id="IPR003346">
    <property type="entry name" value="Transposase_20"/>
</dbReference>
<feature type="domain" description="Transposase IS110-like N-terminal" evidence="1">
    <location>
        <begin position="14"/>
        <end position="168"/>
    </location>
</feature>
<protein>
    <submittedName>
        <fullName evidence="3">IS110 family transposase</fullName>
    </submittedName>
</protein>
<sequence length="354" mass="39481">MNQSTLQRPNSFWCGIDWGGRFHHLCVLDGTGQQLLSRKVAHTVDGLAVLVGLIASFTGAVRIAIERAEGLLVEYLQHHCDAEIYCVSPKISARARERYRMAAAKSDEFDAYVLADTLRHQYAQWRPLAVPSPLLAELTAVSRDRQRILDMQVDTENRLRSILDAYHPCPLHLFSALDRDITLSFIRSYPTPVQAGRITAARMGAFTSRHGYSGRHKPETLVARMQPHLLSASDGTVAGKALAAKAFTEQLALLNTHLRAHDKRLGELLEAHPDTPIFTSFPGIGPVTAAVLISEMGEERSRFPSAPSLLAETGLAPVTKVSGRTRQVRFRYAANRRMRHAIDWWMFVAVREDL</sequence>
<dbReference type="EMBL" id="AP024237">
    <property type="protein sequence ID" value="BCO36314.1"/>
    <property type="molecule type" value="Genomic_DNA"/>
</dbReference>
<organism evidence="3 4">
    <name type="scientific">Mycobacterium heckeshornense</name>
    <dbReference type="NCBI Taxonomy" id="110505"/>
    <lineage>
        <taxon>Bacteria</taxon>
        <taxon>Bacillati</taxon>
        <taxon>Actinomycetota</taxon>
        <taxon>Actinomycetes</taxon>
        <taxon>Mycobacteriales</taxon>
        <taxon>Mycobacteriaceae</taxon>
        <taxon>Mycobacterium</taxon>
    </lineage>
</organism>
<name>A0A7R7GVN3_9MYCO</name>
<dbReference type="GO" id="GO:0006313">
    <property type="term" value="P:DNA transposition"/>
    <property type="evidence" value="ECO:0007669"/>
    <property type="project" value="InterPro"/>
</dbReference>
<dbReference type="GO" id="GO:0004803">
    <property type="term" value="F:transposase activity"/>
    <property type="evidence" value="ECO:0007669"/>
    <property type="project" value="InterPro"/>
</dbReference>
<dbReference type="InterPro" id="IPR047650">
    <property type="entry name" value="Transpos_IS110"/>
</dbReference>
<dbReference type="RefSeq" id="WP_236591494.1">
    <property type="nucleotide sequence ID" value="NZ_AP024237.1"/>
</dbReference>
<reference evidence="3 4" key="1">
    <citation type="submission" date="2020-12" db="EMBL/GenBank/DDBJ databases">
        <title>Complete genome sequence of Mycobacterium heckeshornense JCM 15655T, closely related to a pathogenic non-tuberculous mycobacterial species Mycobacterium xenopi.</title>
        <authorList>
            <person name="Yoshida M."/>
            <person name="Fukano H."/>
            <person name="Asakura T."/>
            <person name="Suzuki M."/>
            <person name="Hoshino Y."/>
        </authorList>
    </citation>
    <scope>NUCLEOTIDE SEQUENCE [LARGE SCALE GENOMIC DNA]</scope>
    <source>
        <strain evidence="3 4">JCM 15655</strain>
    </source>
</reference>
<dbReference type="InterPro" id="IPR002525">
    <property type="entry name" value="Transp_IS110-like_N"/>
</dbReference>
<evidence type="ECO:0000313" key="4">
    <source>
        <dbReference type="Proteomes" id="UP000595446"/>
    </source>
</evidence>
<dbReference type="PANTHER" id="PTHR33055">
    <property type="entry name" value="TRANSPOSASE FOR INSERTION SEQUENCE ELEMENT IS1111A"/>
    <property type="match status" value="1"/>
</dbReference>
<evidence type="ECO:0000259" key="2">
    <source>
        <dbReference type="Pfam" id="PF02371"/>
    </source>
</evidence>
<keyword evidence="4" id="KW-1185">Reference proteome</keyword>
<dbReference type="Proteomes" id="UP000595446">
    <property type="component" value="Chromosome"/>
</dbReference>
<dbReference type="AlphaFoldDB" id="A0A7R7GVN3"/>
<dbReference type="GO" id="GO:0003677">
    <property type="term" value="F:DNA binding"/>
    <property type="evidence" value="ECO:0007669"/>
    <property type="project" value="InterPro"/>
</dbReference>
<accession>A0A7R7GVN3</accession>